<keyword evidence="3" id="KW-0863">Zinc-finger</keyword>
<dbReference type="PANTHER" id="PTHR25462">
    <property type="entry name" value="BONUS, ISOFORM C-RELATED"/>
    <property type="match status" value="1"/>
</dbReference>
<comment type="caution">
    <text evidence="5">The sequence shown here is derived from an EMBL/GenBank/DDBJ whole genome shotgun (WGS) entry which is preliminary data.</text>
</comment>
<dbReference type="eggNOG" id="KOG2177">
    <property type="taxonomic scope" value="Eukaryota"/>
</dbReference>
<name>A7AT12_BABBO</name>
<protein>
    <recommendedName>
        <fullName evidence="4">B box-type domain-containing protein</fullName>
    </recommendedName>
</protein>
<dbReference type="CDD" id="cd19821">
    <property type="entry name" value="Bbox1_BBX-like"/>
    <property type="match status" value="1"/>
</dbReference>
<keyword evidence="6" id="KW-1185">Reference proteome</keyword>
<evidence type="ECO:0000256" key="3">
    <source>
        <dbReference type="PROSITE-ProRule" id="PRU00024"/>
    </source>
</evidence>
<dbReference type="OMA" id="DHPLMST"/>
<dbReference type="InterPro" id="IPR000315">
    <property type="entry name" value="Znf_B-box"/>
</dbReference>
<dbReference type="PROSITE" id="PS50119">
    <property type="entry name" value="ZF_BBOX"/>
    <property type="match status" value="2"/>
</dbReference>
<dbReference type="EMBL" id="AAXT01000003">
    <property type="protein sequence ID" value="EDO06073.1"/>
    <property type="molecule type" value="Genomic_DNA"/>
</dbReference>
<reference evidence="6" key="3">
    <citation type="journal article" date="2021" name="Int. J. Parasitol.">
        <title>Comparative analysis of gene expression between Babesia bovis blood stages and kinetes allowed by improved genome annotation.</title>
        <authorList>
            <person name="Ueti M.W."/>
            <person name="Johnson W.C."/>
            <person name="Kappmeyer L.S."/>
            <person name="Herndon D.R."/>
            <person name="Mousel M.R."/>
            <person name="Reif K.E."/>
            <person name="Taus N.S."/>
            <person name="Ifeonu O.O."/>
            <person name="Silva J.C."/>
            <person name="Suarez C.E."/>
            <person name="Brayton K.A."/>
        </authorList>
    </citation>
    <scope>NUCLEOTIDE SEQUENCE [LARGE SCALE GENOMIC DNA]</scope>
</reference>
<keyword evidence="2" id="KW-0862">Zinc</keyword>
<dbReference type="PANTHER" id="PTHR25462:SF296">
    <property type="entry name" value="MEIOTIC P26, ISOFORM F"/>
    <property type="match status" value="1"/>
</dbReference>
<evidence type="ECO:0000256" key="1">
    <source>
        <dbReference type="ARBA" id="ARBA00022723"/>
    </source>
</evidence>
<dbReference type="InterPro" id="IPR049808">
    <property type="entry name" value="CONSTANS-like_Bbox1"/>
</dbReference>
<evidence type="ECO:0000313" key="5">
    <source>
        <dbReference type="EMBL" id="EDO06073.1"/>
    </source>
</evidence>
<proteinExistence type="predicted"/>
<dbReference type="InParanoid" id="A7AT12"/>
<gene>
    <name evidence="5" type="ORF">BBOV_II001140</name>
</gene>
<dbReference type="RefSeq" id="XP_001609641.1">
    <property type="nucleotide sequence ID" value="XM_001609591.1"/>
</dbReference>
<dbReference type="STRING" id="5865.A7AT12"/>
<dbReference type="AlphaFoldDB" id="A7AT12"/>
<feature type="domain" description="B box-type" evidence="4">
    <location>
        <begin position="202"/>
        <end position="249"/>
    </location>
</feature>
<dbReference type="Gene3D" id="3.30.160.60">
    <property type="entry name" value="Classic Zinc Finger"/>
    <property type="match status" value="1"/>
</dbReference>
<dbReference type="Proteomes" id="UP000002173">
    <property type="component" value="Unassembled WGS sequence"/>
</dbReference>
<dbReference type="SUPFAM" id="SSF57845">
    <property type="entry name" value="B-box zinc-binding domain"/>
    <property type="match status" value="1"/>
</dbReference>
<dbReference type="SMART" id="SM00336">
    <property type="entry name" value="BBOX"/>
    <property type="match status" value="2"/>
</dbReference>
<dbReference type="GO" id="GO:0008270">
    <property type="term" value="F:zinc ion binding"/>
    <property type="evidence" value="ECO:0007669"/>
    <property type="project" value="UniProtKB-KW"/>
</dbReference>
<dbReference type="GeneID" id="5477866"/>
<sequence length="863" mass="97021">MAEDSSASEAQAALQFVPKPLEDVHELAYLEYLLQLAFHTTELHVTKGLILAQPEDVESFNRKTVKHYRGSPLSVWVDMNRMDPPQSFDDCVRAGTMNVDLTRQLYEYGTISAPVGFQGNPTGSYRMLLFKLALGRTKAHTSEFGDQEAFLKRSIPAGYDSLELATSSDPAFYNALYRISSSQQVLLSAVVEFEFTPVKIEVPEPICEMCESTVAQWYCHSDKAHFCNSCDAKHHSATPIFSRHVRVSSSKSPVQFGVCESHPSEVIDAVCLKCNRALCSHCILFDTHSDPSFFDHPLMSTVDAYDSALNKSSESDMELNRHMEAITSRVRNRHELLSQLYANFNNVRQKIDSATSLLLDQLGSMRNRKLQYLAAIRREAELELLQMDWVEAFMSHLLLALNPAEFITNRKKHEILLTKLFGGECKVSVSNLPMWMMQRLILVGDTRLHRVPLEQDKVDIAGVPAGDAVEPTIAGDFTRTNLFEDIGNSLGHLGGERVDLSHKIDTILRNEPMELTQVPLDDQGNDLLDSNADSTTRSEFDMYNSGYANKSGHDPVLSVQAHVLEPVWALLSEESMSTLLHLIRAVRIPEKNHLIKHLATLANHFEEMDSLVTNACEFEMQSLCDNSLCMLMRSSSCLSELLCFIFLHDRYGCSDSLEWARLYCDGLHVFLNNSDLKRASEEAVSHVANKLVNSLDPATMPSTLRFVLYFLAELAGDKADSLCVDMLMAVLLSTHVARNMRGIPRESLTEVSFLMGRIGIACWDAVETNSLDFCLAAKLKLWMRGLLRRPRIRSSIHTRPTPVAAESLHYVIGTLVTLEREFNSGTSHLPVQQVNELTARYNFIPLFEITGRWAGDYRTTKHV</sequence>
<evidence type="ECO:0000256" key="2">
    <source>
        <dbReference type="ARBA" id="ARBA00022833"/>
    </source>
</evidence>
<dbReference type="CDD" id="cd19756">
    <property type="entry name" value="Bbox2"/>
    <property type="match status" value="1"/>
</dbReference>
<evidence type="ECO:0000313" key="6">
    <source>
        <dbReference type="Proteomes" id="UP000002173"/>
    </source>
</evidence>
<reference evidence="6" key="2">
    <citation type="journal article" date="2020" name="Data Brief">
        <title>Transcriptome dataset of Babesia bovis life stages within vertebrate and invertebrate hosts.</title>
        <authorList>
            <person name="Ueti M.W."/>
            <person name="Johnson W.C."/>
            <person name="Kappmeyer L.S."/>
            <person name="Herndon D.R."/>
            <person name="Mousel M.R."/>
            <person name="Reif K.E."/>
            <person name="Taus N.S."/>
            <person name="Ifeonu O.O."/>
            <person name="Silva J.C."/>
            <person name="Suarez C.E."/>
            <person name="Brayton K.A."/>
        </authorList>
    </citation>
    <scope>NUCLEOTIDE SEQUENCE [LARGE SCALE GENOMIC DNA]</scope>
</reference>
<reference evidence="5 6" key="1">
    <citation type="journal article" date="2007" name="PLoS Pathog.">
        <title>Genome sequence of Babesia bovis and comparative analysis of apicomplexan hemoprotozoa.</title>
        <authorList>
            <person name="Brayton K.A."/>
            <person name="Lau A.O.T."/>
            <person name="Herndon D.R."/>
            <person name="Hannick L."/>
            <person name="Kappmeyer L.S."/>
            <person name="Berens S.J."/>
            <person name="Bidwell S.L."/>
            <person name="Brown W.C."/>
            <person name="Crabtree J."/>
            <person name="Fadrosh D."/>
            <person name="Feldblum T."/>
            <person name="Forberger H.A."/>
            <person name="Haas B.J."/>
            <person name="Howell J.M."/>
            <person name="Khouri H."/>
            <person name="Koo H."/>
            <person name="Mann D.J."/>
            <person name="Norimine J."/>
            <person name="Paulsen I.T."/>
            <person name="Radune D."/>
            <person name="Ren Q."/>
            <person name="Smith R.K. Jr."/>
            <person name="Suarez C.E."/>
            <person name="White O."/>
            <person name="Wortman J.R."/>
            <person name="Knowles D.P. Jr."/>
            <person name="McElwain T.F."/>
            <person name="Nene V.M."/>
        </authorList>
    </citation>
    <scope>NUCLEOTIDE SEQUENCE [LARGE SCALE GENOMIC DNA]</scope>
    <source>
        <strain evidence="5">T2Bo</strain>
    </source>
</reference>
<accession>A7AT12</accession>
<dbReference type="KEGG" id="bbo:BBOV_II001140"/>
<evidence type="ECO:0000259" key="4">
    <source>
        <dbReference type="PROSITE" id="PS50119"/>
    </source>
</evidence>
<dbReference type="VEuPathDB" id="PiroplasmaDB:BBOV_II001140"/>
<feature type="domain" description="B box-type" evidence="4">
    <location>
        <begin position="254"/>
        <end position="301"/>
    </location>
</feature>
<organism evidence="5 6">
    <name type="scientific">Babesia bovis</name>
    <dbReference type="NCBI Taxonomy" id="5865"/>
    <lineage>
        <taxon>Eukaryota</taxon>
        <taxon>Sar</taxon>
        <taxon>Alveolata</taxon>
        <taxon>Apicomplexa</taxon>
        <taxon>Aconoidasida</taxon>
        <taxon>Piroplasmida</taxon>
        <taxon>Babesiidae</taxon>
        <taxon>Babesia</taxon>
    </lineage>
</organism>
<dbReference type="InterPro" id="IPR047153">
    <property type="entry name" value="TRIM45/56/19-like"/>
</dbReference>
<keyword evidence="1" id="KW-0479">Metal-binding</keyword>